<sequence length="372" mass="41725">MDRSISPPPAKCRKVSSTAPPTTIHTSPSPLPSLPDPHTMRIFSWNINGIAPFLQKPITSFFKTSPRAVEPKDTVPSASLRGFLHRHYWPAMLFLQEVKIFHTDNKTQDAVRTAINTESSPSDSGPKYDAHFTLPTDVQNARGPRGSGKVYGVCSILRRDLYPTSTVNVRTVDWDNEGRVSVVELISGKEKLAVFNIYAVNGTDNPYRDLATGRVKGTRHDRKRRFHAELSQECRKLEGQGWDVLIGGDVNIAPDARDGWPNLRVFPQAHVLNRADFHERFLDSGKEVGLGGVDVWREMHEGERRYTYYPRSREWGTSCDRVDFFVLGRKAWDKGLITGCGILDSEAERGPSDHVPIWVDVSFPSTSTPEDG</sequence>
<feature type="site" description="Transition state stabilizer" evidence="7">
    <location>
        <position position="251"/>
    </location>
</feature>
<dbReference type="GO" id="GO:0046872">
    <property type="term" value="F:metal ion binding"/>
    <property type="evidence" value="ECO:0007669"/>
    <property type="project" value="UniProtKB-KW"/>
</dbReference>
<keyword evidence="4 6" id="KW-0460">Magnesium</keyword>
<keyword evidence="3" id="KW-0378">Hydrolase</keyword>
<comment type="similarity">
    <text evidence="1">Belongs to the DNA repair enzymes AP/ExoA family.</text>
</comment>
<dbReference type="GO" id="GO:0008081">
    <property type="term" value="F:phosphoric diester hydrolase activity"/>
    <property type="evidence" value="ECO:0007669"/>
    <property type="project" value="TreeGrafter"/>
</dbReference>
<feature type="site" description="Important for catalytic activity" evidence="7">
    <location>
        <position position="323"/>
    </location>
</feature>
<dbReference type="EMBL" id="KZ107839">
    <property type="protein sequence ID" value="OSS52830.1"/>
    <property type="molecule type" value="Genomic_DNA"/>
</dbReference>
<evidence type="ECO:0000313" key="11">
    <source>
        <dbReference type="Proteomes" id="UP000193240"/>
    </source>
</evidence>
<dbReference type="GO" id="GO:0006284">
    <property type="term" value="P:base-excision repair"/>
    <property type="evidence" value="ECO:0007669"/>
    <property type="project" value="TreeGrafter"/>
</dbReference>
<accession>A0A1Y2M9Q8</accession>
<feature type="active site" evidence="5">
    <location>
        <position position="198"/>
    </location>
</feature>
<feature type="site" description="Interaction with DNA substrate" evidence="7">
    <location>
        <position position="354"/>
    </location>
</feature>
<feature type="active site" description="Proton acceptor" evidence="5">
    <location>
        <position position="354"/>
    </location>
</feature>
<protein>
    <recommendedName>
        <fullName evidence="9">Endonuclease/exonuclease/phosphatase domain-containing protein</fullName>
    </recommendedName>
</protein>
<dbReference type="Pfam" id="PF03372">
    <property type="entry name" value="Exo_endo_phos"/>
    <property type="match status" value="1"/>
</dbReference>
<dbReference type="GO" id="GO:0003906">
    <property type="term" value="F:DNA-(apurinic or apyrimidinic site) endonuclease activity"/>
    <property type="evidence" value="ECO:0007669"/>
    <property type="project" value="TreeGrafter"/>
</dbReference>
<feature type="binding site" evidence="6">
    <location>
        <position position="46"/>
    </location>
    <ligand>
        <name>Mg(2+)</name>
        <dbReference type="ChEBI" id="CHEBI:18420"/>
        <label>1</label>
    </ligand>
</feature>
<proteinExistence type="inferred from homology"/>
<evidence type="ECO:0000256" key="6">
    <source>
        <dbReference type="PIRSR" id="PIRSR604808-2"/>
    </source>
</evidence>
<feature type="compositionally biased region" description="Low complexity" evidence="8">
    <location>
        <begin position="16"/>
        <end position="28"/>
    </location>
</feature>
<evidence type="ECO:0000256" key="5">
    <source>
        <dbReference type="PIRSR" id="PIRSR604808-1"/>
    </source>
</evidence>
<dbReference type="SUPFAM" id="SSF56219">
    <property type="entry name" value="DNase I-like"/>
    <property type="match status" value="1"/>
</dbReference>
<feature type="binding site" evidence="6">
    <location>
        <position position="354"/>
    </location>
    <ligand>
        <name>Mg(2+)</name>
        <dbReference type="ChEBI" id="CHEBI:18420"/>
        <label>1</label>
    </ligand>
</feature>
<gene>
    <name evidence="10" type="ORF">B5807_02507</name>
</gene>
<feature type="region of interest" description="Disordered" evidence="8">
    <location>
        <begin position="1"/>
        <end position="35"/>
    </location>
</feature>
<evidence type="ECO:0000256" key="2">
    <source>
        <dbReference type="ARBA" id="ARBA00022723"/>
    </source>
</evidence>
<dbReference type="AlphaFoldDB" id="A0A1Y2M9Q8"/>
<evidence type="ECO:0000256" key="3">
    <source>
        <dbReference type="ARBA" id="ARBA00022801"/>
    </source>
</evidence>
<reference evidence="10 11" key="1">
    <citation type="journal article" date="2017" name="Genome Announc.">
        <title>Genome sequence of the saprophytic ascomycete Epicoccum nigrum ICMP 19927 strain isolated from New Zealand.</title>
        <authorList>
            <person name="Fokin M."/>
            <person name="Fleetwood D."/>
            <person name="Weir B.S."/>
            <person name="Villas-Boas S.G."/>
        </authorList>
    </citation>
    <scope>NUCLEOTIDE SEQUENCE [LARGE SCALE GENOMIC DNA]</scope>
    <source>
        <strain evidence="10 11">ICMP 19927</strain>
    </source>
</reference>
<dbReference type="InterPro" id="IPR004808">
    <property type="entry name" value="AP_endonuc_1"/>
</dbReference>
<evidence type="ECO:0000256" key="4">
    <source>
        <dbReference type="ARBA" id="ARBA00022842"/>
    </source>
</evidence>
<feature type="active site" description="Proton donor/acceptor" evidence="5">
    <location>
        <position position="249"/>
    </location>
</feature>
<evidence type="ECO:0000313" key="10">
    <source>
        <dbReference type="EMBL" id="OSS52830.1"/>
    </source>
</evidence>
<dbReference type="STRING" id="105696.A0A1Y2M9Q8"/>
<dbReference type="PROSITE" id="PS51435">
    <property type="entry name" value="AP_NUCLEASE_F1_4"/>
    <property type="match status" value="1"/>
</dbReference>
<dbReference type="Proteomes" id="UP000193240">
    <property type="component" value="Unassembled WGS sequence"/>
</dbReference>
<keyword evidence="6" id="KW-0464">Manganese</keyword>
<dbReference type="GO" id="GO:0008311">
    <property type="term" value="F:double-stranded DNA 3'-5' DNA exonuclease activity"/>
    <property type="evidence" value="ECO:0007669"/>
    <property type="project" value="TreeGrafter"/>
</dbReference>
<evidence type="ECO:0000256" key="1">
    <source>
        <dbReference type="ARBA" id="ARBA00007092"/>
    </source>
</evidence>
<dbReference type="InterPro" id="IPR036691">
    <property type="entry name" value="Endo/exonu/phosph_ase_sf"/>
</dbReference>
<feature type="binding site" evidence="6">
    <location>
        <position position="251"/>
    </location>
    <ligand>
        <name>Mg(2+)</name>
        <dbReference type="ChEBI" id="CHEBI:18420"/>
        <label>1</label>
    </ligand>
</feature>
<dbReference type="GO" id="GO:0005634">
    <property type="term" value="C:nucleus"/>
    <property type="evidence" value="ECO:0007669"/>
    <property type="project" value="TreeGrafter"/>
</dbReference>
<keyword evidence="11" id="KW-1185">Reference proteome</keyword>
<comment type="cofactor">
    <cofactor evidence="6">
        <name>Mg(2+)</name>
        <dbReference type="ChEBI" id="CHEBI:18420"/>
    </cofactor>
    <cofactor evidence="6">
        <name>Mn(2+)</name>
        <dbReference type="ChEBI" id="CHEBI:29035"/>
    </cofactor>
    <text evidence="6">Probably binds two magnesium or manganese ions per subunit.</text>
</comment>
<feature type="binding site" evidence="6">
    <location>
        <position position="353"/>
    </location>
    <ligand>
        <name>Mg(2+)</name>
        <dbReference type="ChEBI" id="CHEBI:18420"/>
        <label>1</label>
    </ligand>
</feature>
<dbReference type="OMA" id="WNINGIS"/>
<dbReference type="InterPro" id="IPR005135">
    <property type="entry name" value="Endo/exonuclease/phosphatase"/>
</dbReference>
<evidence type="ECO:0000259" key="9">
    <source>
        <dbReference type="Pfam" id="PF03372"/>
    </source>
</evidence>
<feature type="compositionally biased region" description="Pro residues" evidence="8">
    <location>
        <begin position="1"/>
        <end position="10"/>
    </location>
</feature>
<evidence type="ECO:0000256" key="8">
    <source>
        <dbReference type="SAM" id="MobiDB-lite"/>
    </source>
</evidence>
<keyword evidence="2 6" id="KW-0479">Metal-binding</keyword>
<evidence type="ECO:0000256" key="7">
    <source>
        <dbReference type="PIRSR" id="PIRSR604808-3"/>
    </source>
</evidence>
<organism evidence="10 11">
    <name type="scientific">Epicoccum nigrum</name>
    <name type="common">Soil fungus</name>
    <name type="synonym">Epicoccum purpurascens</name>
    <dbReference type="NCBI Taxonomy" id="105696"/>
    <lineage>
        <taxon>Eukaryota</taxon>
        <taxon>Fungi</taxon>
        <taxon>Dikarya</taxon>
        <taxon>Ascomycota</taxon>
        <taxon>Pezizomycotina</taxon>
        <taxon>Dothideomycetes</taxon>
        <taxon>Pleosporomycetidae</taxon>
        <taxon>Pleosporales</taxon>
        <taxon>Pleosporineae</taxon>
        <taxon>Didymellaceae</taxon>
        <taxon>Epicoccum</taxon>
    </lineage>
</organism>
<feature type="domain" description="Endonuclease/exonuclease/phosphatase" evidence="9">
    <location>
        <begin position="44"/>
        <end position="331"/>
    </location>
</feature>
<dbReference type="Gene3D" id="3.60.10.10">
    <property type="entry name" value="Endonuclease/exonuclease/phosphatase"/>
    <property type="match status" value="1"/>
</dbReference>
<dbReference type="PANTHER" id="PTHR22748">
    <property type="entry name" value="AP ENDONUCLEASE"/>
    <property type="match status" value="1"/>
</dbReference>
<feature type="binding site" evidence="6">
    <location>
        <position position="97"/>
    </location>
    <ligand>
        <name>Mg(2+)</name>
        <dbReference type="ChEBI" id="CHEBI:18420"/>
        <label>1</label>
    </ligand>
</feature>
<dbReference type="InParanoid" id="A0A1Y2M9Q8"/>
<name>A0A1Y2M9Q8_EPING</name>
<dbReference type="PANTHER" id="PTHR22748:SF14">
    <property type="entry name" value="ENDONUCLEASE_EXONUCLEASE_PHOSPHATASE DOMAIN-CONTAINING PROTEIN"/>
    <property type="match status" value="1"/>
</dbReference>
<feature type="binding site" evidence="6">
    <location>
        <position position="249"/>
    </location>
    <ligand>
        <name>Mg(2+)</name>
        <dbReference type="ChEBI" id="CHEBI:18420"/>
        <label>1</label>
    </ligand>
</feature>